<dbReference type="GeneID" id="60749602"/>
<dbReference type="Pfam" id="PF00535">
    <property type="entry name" value="Glycos_transf_2"/>
    <property type="match status" value="1"/>
</dbReference>
<dbReference type="EMBL" id="CAACYD010000006">
    <property type="protein sequence ID" value="VFA88042.1"/>
    <property type="molecule type" value="Genomic_DNA"/>
</dbReference>
<dbReference type="RefSeq" id="WP_131733935.1">
    <property type="nucleotide sequence ID" value="NZ_CAACYD010000006.1"/>
</dbReference>
<dbReference type="SUPFAM" id="SSF53448">
    <property type="entry name" value="Nucleotide-diphospho-sugar transferases"/>
    <property type="match status" value="1"/>
</dbReference>
<proteinExistence type="inferred from homology"/>
<dbReference type="AlphaFoldDB" id="A0ABD7V153"/>
<evidence type="ECO:0000313" key="6">
    <source>
        <dbReference type="Proteomes" id="UP000360750"/>
    </source>
</evidence>
<name>A0ABD7V153_9ACTN</name>
<gene>
    <name evidence="5" type="primary">hyaD</name>
    <name evidence="5" type="ORF">NCTC8139_01584</name>
</gene>
<dbReference type="Gene3D" id="3.90.550.10">
    <property type="entry name" value="Spore Coat Polysaccharide Biosynthesis Protein SpsA, Chain A"/>
    <property type="match status" value="1"/>
</dbReference>
<accession>A0ABD7V153</accession>
<comment type="caution">
    <text evidence="5">The sequence shown here is derived from an EMBL/GenBank/DDBJ whole genome shotgun (WGS) entry which is preliminary data.</text>
</comment>
<dbReference type="EC" id="2.4.1.212" evidence="5"/>
<dbReference type="GO" id="GO:0050501">
    <property type="term" value="F:hyaluronan synthase activity"/>
    <property type="evidence" value="ECO:0007669"/>
    <property type="project" value="UniProtKB-EC"/>
</dbReference>
<comment type="similarity">
    <text evidence="1">Belongs to the glycosyltransferase 2 family.</text>
</comment>
<dbReference type="InterPro" id="IPR001173">
    <property type="entry name" value="Glyco_trans_2-like"/>
</dbReference>
<dbReference type="InterPro" id="IPR029044">
    <property type="entry name" value="Nucleotide-diphossugar_trans"/>
</dbReference>
<evidence type="ECO:0000256" key="2">
    <source>
        <dbReference type="ARBA" id="ARBA00022676"/>
    </source>
</evidence>
<dbReference type="PANTHER" id="PTHR43630">
    <property type="entry name" value="POLY-BETA-1,6-N-ACETYL-D-GLUCOSAMINE SYNTHASE"/>
    <property type="match status" value="1"/>
</dbReference>
<protein>
    <submittedName>
        <fullName evidence="5">Hyaluronan synthase</fullName>
        <ecNumber evidence="5">2.4.1.212</ecNumber>
    </submittedName>
</protein>
<keyword evidence="2 5" id="KW-0328">Glycosyltransferase</keyword>
<organism evidence="5 6">
    <name type="scientific">Gordonia paraffinivorans</name>
    <dbReference type="NCBI Taxonomy" id="175628"/>
    <lineage>
        <taxon>Bacteria</taxon>
        <taxon>Bacillati</taxon>
        <taxon>Actinomycetota</taxon>
        <taxon>Actinomycetes</taxon>
        <taxon>Mycobacteriales</taxon>
        <taxon>Gordoniaceae</taxon>
        <taxon>Gordonia</taxon>
    </lineage>
</organism>
<dbReference type="PANTHER" id="PTHR43630:SF1">
    <property type="entry name" value="POLY-BETA-1,6-N-ACETYL-D-GLUCOSAMINE SYNTHASE"/>
    <property type="match status" value="1"/>
</dbReference>
<evidence type="ECO:0000256" key="1">
    <source>
        <dbReference type="ARBA" id="ARBA00006739"/>
    </source>
</evidence>
<reference evidence="5 6" key="1">
    <citation type="submission" date="2019-02" db="EMBL/GenBank/DDBJ databases">
        <authorList>
            <consortium name="Pathogen Informatics"/>
        </authorList>
    </citation>
    <scope>NUCLEOTIDE SEQUENCE [LARGE SCALE GENOMIC DNA]</scope>
    <source>
        <strain evidence="5 6">3012STDY6756503</strain>
    </source>
</reference>
<evidence type="ECO:0000313" key="5">
    <source>
        <dbReference type="EMBL" id="VFA88042.1"/>
    </source>
</evidence>
<evidence type="ECO:0000259" key="4">
    <source>
        <dbReference type="Pfam" id="PF00535"/>
    </source>
</evidence>
<keyword evidence="3 5" id="KW-0808">Transferase</keyword>
<dbReference type="CDD" id="cd00761">
    <property type="entry name" value="Glyco_tranf_GTA_type"/>
    <property type="match status" value="1"/>
</dbReference>
<evidence type="ECO:0000256" key="3">
    <source>
        <dbReference type="ARBA" id="ARBA00022679"/>
    </source>
</evidence>
<sequence length="285" mass="31764">MRLSLVVPVYNEVDTITACLEHIARQVRPFDEVIIVDNNCTDGTMDVVRTFAGRIPLRTLVEPVPGVAAARRTGFNAAVGDIIGRIDADTRLDPQWAGRVVRFFESEPDTDAVYGGIYFYDTPLDNALRKLVRKEAGRALRSGSVAGDTLQGSNMAIRREMWRSAEPLLIDQPGTHEDLDLYCAVVKSGGVVRRYAALTVAQSARRLAEPVRANIAYARAAIRTHELHGDEPGARRLRRAFPMNVVLLGISRMLLVPFDPETRQWRPFRDRRQGRISPMEGSRSG</sequence>
<feature type="domain" description="Glycosyltransferase 2-like" evidence="4">
    <location>
        <begin position="4"/>
        <end position="160"/>
    </location>
</feature>
<dbReference type="Proteomes" id="UP000360750">
    <property type="component" value="Unassembled WGS sequence"/>
</dbReference>